<dbReference type="OrthoDB" id="2340248at2759"/>
<protein>
    <submittedName>
        <fullName evidence="1">Uncharacterized protein</fullName>
    </submittedName>
</protein>
<organism evidence="1 2">
    <name type="scientific">Lunasporangiospora selenospora</name>
    <dbReference type="NCBI Taxonomy" id="979761"/>
    <lineage>
        <taxon>Eukaryota</taxon>
        <taxon>Fungi</taxon>
        <taxon>Fungi incertae sedis</taxon>
        <taxon>Mucoromycota</taxon>
        <taxon>Mortierellomycotina</taxon>
        <taxon>Mortierellomycetes</taxon>
        <taxon>Mortierellales</taxon>
        <taxon>Mortierellaceae</taxon>
        <taxon>Lunasporangiospora</taxon>
    </lineage>
</organism>
<dbReference type="EMBL" id="JAABOA010001617">
    <property type="protein sequence ID" value="KAF9581196.1"/>
    <property type="molecule type" value="Genomic_DNA"/>
</dbReference>
<name>A0A9P6FUZ7_9FUNG</name>
<dbReference type="Proteomes" id="UP000780801">
    <property type="component" value="Unassembled WGS sequence"/>
</dbReference>
<evidence type="ECO:0000313" key="2">
    <source>
        <dbReference type="Proteomes" id="UP000780801"/>
    </source>
</evidence>
<proteinExistence type="predicted"/>
<dbReference type="AlphaFoldDB" id="A0A9P6FUZ7"/>
<accession>A0A9P6FUZ7</accession>
<reference evidence="1" key="1">
    <citation type="journal article" date="2020" name="Fungal Divers.">
        <title>Resolving the Mortierellaceae phylogeny through synthesis of multi-gene phylogenetics and phylogenomics.</title>
        <authorList>
            <person name="Vandepol N."/>
            <person name="Liber J."/>
            <person name="Desiro A."/>
            <person name="Na H."/>
            <person name="Kennedy M."/>
            <person name="Barry K."/>
            <person name="Grigoriev I.V."/>
            <person name="Miller A.N."/>
            <person name="O'Donnell K."/>
            <person name="Stajich J.E."/>
            <person name="Bonito G."/>
        </authorList>
    </citation>
    <scope>NUCLEOTIDE SEQUENCE</scope>
    <source>
        <strain evidence="1">KOD1015</strain>
    </source>
</reference>
<gene>
    <name evidence="1" type="ORF">BGW38_001876</name>
</gene>
<sequence>MKLFISLKTLTTLTATIATFSSVVVVEAVLSSGCSSFINSLSDASNPLKHCRVYTALGFPELTHAKDHDTEKLQKALTAYCTNNPACTADQYSSVYTNLVKNCAGDMTPENQGSIATVLYMWYLSPAQREAICFLDTDAKSTNGSGTSCVANIFVNHFTRMPAPFPLSLVSPQEQTTSPGQNLTSDYLKMNLLDQYKRNCDVTLGVSASAIVEAYTAANANGGLGASGGAGSAPQMPPPVFGANGASAGLRGLQTGSRGSGSAALTGLIMAVAGAVLFF</sequence>
<evidence type="ECO:0000313" key="1">
    <source>
        <dbReference type="EMBL" id="KAF9581196.1"/>
    </source>
</evidence>
<comment type="caution">
    <text evidence="1">The sequence shown here is derived from an EMBL/GenBank/DDBJ whole genome shotgun (WGS) entry which is preliminary data.</text>
</comment>
<keyword evidence="2" id="KW-1185">Reference proteome</keyword>